<gene>
    <name evidence="1" type="ORF">EKO24_009205</name>
</gene>
<dbReference type="EMBL" id="RYFG02000085">
    <property type="protein sequence ID" value="TRW96106.1"/>
    <property type="molecule type" value="Genomic_DNA"/>
</dbReference>
<sequence length="104" mass="12200">MQKFVEITRKDKGFDKENSWPGFCQKEKIPFITLKARSKLTTVQWDYITTKAYKESMTAKPELTTSSLETGNLGVLHLKRYWHKCLPEVEGKLDRDSVKLLRTY</sequence>
<organism evidence="1 2">
    <name type="scientific">Candidatus Methylobacter oryzae</name>
    <dbReference type="NCBI Taxonomy" id="2497749"/>
    <lineage>
        <taxon>Bacteria</taxon>
        <taxon>Pseudomonadati</taxon>
        <taxon>Pseudomonadota</taxon>
        <taxon>Gammaproteobacteria</taxon>
        <taxon>Methylococcales</taxon>
        <taxon>Methylococcaceae</taxon>
        <taxon>Methylobacter</taxon>
    </lineage>
</organism>
<dbReference type="RefSeq" id="WP_127026896.1">
    <property type="nucleotide sequence ID" value="NZ_RYFG02000085.1"/>
</dbReference>
<evidence type="ECO:0000313" key="2">
    <source>
        <dbReference type="Proteomes" id="UP000733744"/>
    </source>
</evidence>
<proteinExistence type="predicted"/>
<comment type="caution">
    <text evidence="1">The sequence shown here is derived from an EMBL/GenBank/DDBJ whole genome shotgun (WGS) entry which is preliminary data.</text>
</comment>
<keyword evidence="2" id="KW-1185">Reference proteome</keyword>
<accession>A0ABY3CBP1</accession>
<evidence type="ECO:0000313" key="1">
    <source>
        <dbReference type="EMBL" id="TRW96106.1"/>
    </source>
</evidence>
<protein>
    <submittedName>
        <fullName evidence="1">Uncharacterized protein</fullName>
    </submittedName>
</protein>
<name>A0ABY3CBP1_9GAMM</name>
<dbReference type="Proteomes" id="UP000733744">
    <property type="component" value="Unassembled WGS sequence"/>
</dbReference>
<reference evidence="1 2" key="1">
    <citation type="journal article" date="2019" name="Antonie Van Leeuwenhoek">
        <title>Description of 'Ca. Methylobacter oryzae' KRF1, a novel species from the environmentally important Methylobacter clade 2.</title>
        <authorList>
            <person name="Khatri K."/>
            <person name="Mohite J.A."/>
            <person name="Pandit P.S."/>
            <person name="Bahulikar R."/>
            <person name="Rahalkar M.C."/>
        </authorList>
    </citation>
    <scope>NUCLEOTIDE SEQUENCE [LARGE SCALE GENOMIC DNA]</scope>
    <source>
        <strain evidence="1 2">KRF1</strain>
    </source>
</reference>